<dbReference type="PANTHER" id="PTHR43364">
    <property type="entry name" value="NADH-SPECIFIC METHYLGLYOXAL REDUCTASE-RELATED"/>
    <property type="match status" value="1"/>
</dbReference>
<evidence type="ECO:0000259" key="2">
    <source>
        <dbReference type="Pfam" id="PF00248"/>
    </source>
</evidence>
<dbReference type="InterPro" id="IPR023210">
    <property type="entry name" value="NADP_OxRdtase_dom"/>
</dbReference>
<dbReference type="Proteomes" id="UP001221757">
    <property type="component" value="Unassembled WGS sequence"/>
</dbReference>
<gene>
    <name evidence="3" type="ORF">B0H17DRAFT_1159141</name>
</gene>
<dbReference type="InterPro" id="IPR036812">
    <property type="entry name" value="NAD(P)_OxRdtase_dom_sf"/>
</dbReference>
<comment type="caution">
    <text evidence="3">The sequence shown here is derived from an EMBL/GenBank/DDBJ whole genome shotgun (WGS) entry which is preliminary data.</text>
</comment>
<dbReference type="EMBL" id="JARKIE010000042">
    <property type="protein sequence ID" value="KAJ7694321.1"/>
    <property type="molecule type" value="Genomic_DNA"/>
</dbReference>
<keyword evidence="4" id="KW-1185">Reference proteome</keyword>
<dbReference type="FunFam" id="3.20.20.100:FF:000004">
    <property type="entry name" value="Oxidoreductase, aldo/keto reductase"/>
    <property type="match status" value="1"/>
</dbReference>
<dbReference type="SUPFAM" id="SSF51430">
    <property type="entry name" value="NAD(P)-linked oxidoreductase"/>
    <property type="match status" value="1"/>
</dbReference>
<dbReference type="CDD" id="cd19079">
    <property type="entry name" value="AKR_EcYajO-like"/>
    <property type="match status" value="1"/>
</dbReference>
<organism evidence="3 4">
    <name type="scientific">Mycena rosella</name>
    <name type="common">Pink bonnet</name>
    <name type="synonym">Agaricus rosellus</name>
    <dbReference type="NCBI Taxonomy" id="1033263"/>
    <lineage>
        <taxon>Eukaryota</taxon>
        <taxon>Fungi</taxon>
        <taxon>Dikarya</taxon>
        <taxon>Basidiomycota</taxon>
        <taxon>Agaricomycotina</taxon>
        <taxon>Agaricomycetes</taxon>
        <taxon>Agaricomycetidae</taxon>
        <taxon>Agaricales</taxon>
        <taxon>Marasmiineae</taxon>
        <taxon>Mycenaceae</taxon>
        <taxon>Mycena</taxon>
    </lineage>
</organism>
<dbReference type="GO" id="GO:0005829">
    <property type="term" value="C:cytosol"/>
    <property type="evidence" value="ECO:0007669"/>
    <property type="project" value="UniProtKB-ARBA"/>
</dbReference>
<dbReference type="Pfam" id="PF00248">
    <property type="entry name" value="Aldo_ket_red"/>
    <property type="match status" value="1"/>
</dbReference>
<dbReference type="InterPro" id="IPR050523">
    <property type="entry name" value="AKR_Detox_Biosynth"/>
</dbReference>
<reference evidence="3" key="1">
    <citation type="submission" date="2023-03" db="EMBL/GenBank/DDBJ databases">
        <title>Massive genome expansion in bonnet fungi (Mycena s.s.) driven by repeated elements and novel gene families across ecological guilds.</title>
        <authorList>
            <consortium name="Lawrence Berkeley National Laboratory"/>
            <person name="Harder C.B."/>
            <person name="Miyauchi S."/>
            <person name="Viragh M."/>
            <person name="Kuo A."/>
            <person name="Thoen E."/>
            <person name="Andreopoulos B."/>
            <person name="Lu D."/>
            <person name="Skrede I."/>
            <person name="Drula E."/>
            <person name="Henrissat B."/>
            <person name="Morin E."/>
            <person name="Kohler A."/>
            <person name="Barry K."/>
            <person name="LaButti K."/>
            <person name="Morin E."/>
            <person name="Salamov A."/>
            <person name="Lipzen A."/>
            <person name="Mereny Z."/>
            <person name="Hegedus B."/>
            <person name="Baldrian P."/>
            <person name="Stursova M."/>
            <person name="Weitz H."/>
            <person name="Taylor A."/>
            <person name="Grigoriev I.V."/>
            <person name="Nagy L.G."/>
            <person name="Martin F."/>
            <person name="Kauserud H."/>
        </authorList>
    </citation>
    <scope>NUCLEOTIDE SEQUENCE</scope>
    <source>
        <strain evidence="3">CBHHK067</strain>
    </source>
</reference>
<dbReference type="Gene3D" id="3.20.20.100">
    <property type="entry name" value="NADP-dependent oxidoreductase domain"/>
    <property type="match status" value="1"/>
</dbReference>
<feature type="domain" description="NADP-dependent oxidoreductase" evidence="2">
    <location>
        <begin position="27"/>
        <end position="328"/>
    </location>
</feature>
<accession>A0AAD7DLP9</accession>
<keyword evidence="1" id="KW-0560">Oxidoreductase</keyword>
<name>A0AAD7DLP9_MYCRO</name>
<dbReference type="PANTHER" id="PTHR43364:SF4">
    <property type="entry name" value="NAD(P)-LINKED OXIDOREDUCTASE SUPERFAMILY PROTEIN"/>
    <property type="match status" value="1"/>
</dbReference>
<evidence type="ECO:0000313" key="3">
    <source>
        <dbReference type="EMBL" id="KAJ7694321.1"/>
    </source>
</evidence>
<evidence type="ECO:0000256" key="1">
    <source>
        <dbReference type="ARBA" id="ARBA00023002"/>
    </source>
</evidence>
<protein>
    <submittedName>
        <fullName evidence="3">Aldo/keto reductase</fullName>
    </submittedName>
</protein>
<dbReference type="GO" id="GO:0016491">
    <property type="term" value="F:oxidoreductase activity"/>
    <property type="evidence" value="ECO:0007669"/>
    <property type="project" value="UniProtKB-KW"/>
</dbReference>
<evidence type="ECO:0000313" key="4">
    <source>
        <dbReference type="Proteomes" id="UP001221757"/>
    </source>
</evidence>
<proteinExistence type="predicted"/>
<sequence>MSSTPLKPSRRVKYVRLGSSGLKVSQIILGCMSYGSSEWKAWALDEDETVKHIKFAYDAGIQTFDTANAYSNGMSEVVLGKAIQRLQLPREEIVVMTKVFGSVGKTVNVNAMELFLAGPDNCGYASLKRLQLDYIDVLQVHRFDYETPIEETMQALHDVVKAGHVRYLGMSSCHAWQYYAITHDLTPFISMTNQYSLVYREEEREMMPSLKHFGVGSIPWSTLARGALSRPVPVGTDSEKQTLREATDDIPASTYFALGAGTKDVVNRVEEIAKKYGATMSQISLAWVMAKDGVTAPVVGTTSLEKLDDLLGALEIKLSTEDMTYLEEPYKPMKIFLYN</sequence>
<dbReference type="AlphaFoldDB" id="A0AAD7DLP9"/>